<name>A0A838ZL83_9FLAO</name>
<dbReference type="Pfam" id="PF00571">
    <property type="entry name" value="CBS"/>
    <property type="match status" value="1"/>
</dbReference>
<sequence length="218" mass="24923">MIVTDYISKDFIPPKLNQTVGHGLELMREFGLTHVPVFEGLGFVGMLSRETLEDSEVEIKLSELKDFAEFFYMTETGSLLDAVQNFHNHTANVLVVLNTELQYLGLLMMEDVISGLSTLPFIFEPGAIMIVEVSQKQFSISEIAKIAESNNARIIGLFITGYQEDKIQIAIKLISDNLVSVSETFERFNYSVLYKFFNDEKEDLMKDRFDMLMKYLDI</sequence>
<comment type="caution">
    <text evidence="2">The sequence shown here is derived from an EMBL/GenBank/DDBJ whole genome shotgun (WGS) entry which is preliminary data.</text>
</comment>
<dbReference type="RefSeq" id="WP_182042777.1">
    <property type="nucleotide sequence ID" value="NZ_JACDZE010000001.1"/>
</dbReference>
<dbReference type="InterPro" id="IPR046342">
    <property type="entry name" value="CBS_dom_sf"/>
</dbReference>
<feature type="domain" description="CBS" evidence="1">
    <location>
        <begin position="3"/>
        <end position="51"/>
    </location>
</feature>
<keyword evidence="3" id="KW-1185">Reference proteome</keyword>
<accession>A0A838ZL83</accession>
<protein>
    <submittedName>
        <fullName evidence="2">CBS domain-containing protein</fullName>
    </submittedName>
</protein>
<dbReference type="Gene3D" id="3.10.580.10">
    <property type="entry name" value="CBS-domain"/>
    <property type="match status" value="1"/>
</dbReference>
<dbReference type="EMBL" id="JACDZE010000001">
    <property type="protein sequence ID" value="MBA5629214.1"/>
    <property type="molecule type" value="Genomic_DNA"/>
</dbReference>
<organism evidence="2 3">
    <name type="scientific">Moheibacter lacus</name>
    <dbReference type="NCBI Taxonomy" id="2745851"/>
    <lineage>
        <taxon>Bacteria</taxon>
        <taxon>Pseudomonadati</taxon>
        <taxon>Bacteroidota</taxon>
        <taxon>Flavobacteriia</taxon>
        <taxon>Flavobacteriales</taxon>
        <taxon>Weeksellaceae</taxon>
        <taxon>Moheibacter</taxon>
    </lineage>
</organism>
<evidence type="ECO:0000313" key="2">
    <source>
        <dbReference type="EMBL" id="MBA5629214.1"/>
    </source>
</evidence>
<reference evidence="2 3" key="1">
    <citation type="submission" date="2020-07" db="EMBL/GenBank/DDBJ databases">
        <title>Moheibacter lacus sp. nov., a member of the family Flavobacteriaceae isolated from freshwater lake sediment.</title>
        <authorList>
            <person name="Liu Y."/>
        </authorList>
    </citation>
    <scope>NUCLEOTIDE SEQUENCE [LARGE SCALE GENOMIC DNA]</scope>
    <source>
        <strain evidence="2 3">BDHS18</strain>
    </source>
</reference>
<dbReference type="Proteomes" id="UP000552241">
    <property type="component" value="Unassembled WGS sequence"/>
</dbReference>
<evidence type="ECO:0000313" key="3">
    <source>
        <dbReference type="Proteomes" id="UP000552241"/>
    </source>
</evidence>
<proteinExistence type="predicted"/>
<dbReference type="AlphaFoldDB" id="A0A838ZL83"/>
<dbReference type="InterPro" id="IPR000644">
    <property type="entry name" value="CBS_dom"/>
</dbReference>
<evidence type="ECO:0000259" key="1">
    <source>
        <dbReference type="Pfam" id="PF00571"/>
    </source>
</evidence>
<gene>
    <name evidence="2" type="ORF">HU137_05445</name>
</gene>
<dbReference type="SUPFAM" id="SSF54631">
    <property type="entry name" value="CBS-domain pair"/>
    <property type="match status" value="1"/>
</dbReference>